<evidence type="ECO:0008006" key="3">
    <source>
        <dbReference type="Google" id="ProtNLM"/>
    </source>
</evidence>
<organism evidence="1 2">
    <name type="scientific">Exidia glandulosa HHB12029</name>
    <dbReference type="NCBI Taxonomy" id="1314781"/>
    <lineage>
        <taxon>Eukaryota</taxon>
        <taxon>Fungi</taxon>
        <taxon>Dikarya</taxon>
        <taxon>Basidiomycota</taxon>
        <taxon>Agaricomycotina</taxon>
        <taxon>Agaricomycetes</taxon>
        <taxon>Auriculariales</taxon>
        <taxon>Exidiaceae</taxon>
        <taxon>Exidia</taxon>
    </lineage>
</organism>
<dbReference type="AlphaFoldDB" id="A0A165QGW0"/>
<evidence type="ECO:0000313" key="2">
    <source>
        <dbReference type="Proteomes" id="UP000077266"/>
    </source>
</evidence>
<reference evidence="1 2" key="1">
    <citation type="journal article" date="2016" name="Mol. Biol. Evol.">
        <title>Comparative Genomics of Early-Diverging Mushroom-Forming Fungi Provides Insights into the Origins of Lignocellulose Decay Capabilities.</title>
        <authorList>
            <person name="Nagy L.G."/>
            <person name="Riley R."/>
            <person name="Tritt A."/>
            <person name="Adam C."/>
            <person name="Daum C."/>
            <person name="Floudas D."/>
            <person name="Sun H."/>
            <person name="Yadav J.S."/>
            <person name="Pangilinan J."/>
            <person name="Larsson K.H."/>
            <person name="Matsuura K."/>
            <person name="Barry K."/>
            <person name="Labutti K."/>
            <person name="Kuo R."/>
            <person name="Ohm R.A."/>
            <person name="Bhattacharya S.S."/>
            <person name="Shirouzu T."/>
            <person name="Yoshinaga Y."/>
            <person name="Martin F.M."/>
            <person name="Grigoriev I.V."/>
            <person name="Hibbett D.S."/>
        </authorList>
    </citation>
    <scope>NUCLEOTIDE SEQUENCE [LARGE SCALE GENOMIC DNA]</scope>
    <source>
        <strain evidence="1 2">HHB12029</strain>
    </source>
</reference>
<evidence type="ECO:0000313" key="1">
    <source>
        <dbReference type="EMBL" id="KZW03598.1"/>
    </source>
</evidence>
<dbReference type="EMBL" id="KV425883">
    <property type="protein sequence ID" value="KZW03598.1"/>
    <property type="molecule type" value="Genomic_DNA"/>
</dbReference>
<gene>
    <name evidence="1" type="ORF">EXIGLDRAFT_721792</name>
</gene>
<name>A0A165QGW0_EXIGL</name>
<accession>A0A165QGW0</accession>
<sequence>MMLERSMHVPFRLDLAVVEWGGEAEEVEVTTLLARHMYRAETIHITWLDDMGPLFSAPAPVLRELAVYSIPGRIVVPQSDWAPQLHRLKLNGSFEVPAVNNPFRFLTYFSSWMEVQVLSDARRLFQLCPQLKSLSLSMITKASLPFLPVGPVPASLLSLELRSLGNTDDCDISSFVSMWHGRHMEAFVLDCQNSLIILAQHLLSRNLSPRLLELTGRTARLVADNNIEYSVQISEYGALNSHYWALLGPYLRTLTDIVTTNFLGLLWASPTLASLQTIECTAYWLAGETLSGPRMRAPQLRTLRITTTVYGTSILPNCVSGIPNILLAHLEIDGPDNKIPEFVILGETVEYVRSIDWTNLKNCARAIYVGEELIWEERGVS</sequence>
<protein>
    <recommendedName>
        <fullName evidence="3">F-box domain-containing protein</fullName>
    </recommendedName>
</protein>
<dbReference type="InParanoid" id="A0A165QGW0"/>
<keyword evidence="2" id="KW-1185">Reference proteome</keyword>
<proteinExistence type="predicted"/>
<dbReference type="Proteomes" id="UP000077266">
    <property type="component" value="Unassembled WGS sequence"/>
</dbReference>